<comment type="caution">
    <text evidence="1">The sequence shown here is derived from an EMBL/GenBank/DDBJ whole genome shotgun (WGS) entry which is preliminary data.</text>
</comment>
<dbReference type="Proteomes" id="UP001163321">
    <property type="component" value="Chromosome 9"/>
</dbReference>
<protein>
    <submittedName>
        <fullName evidence="1">Uncharacterized protein</fullName>
    </submittedName>
</protein>
<gene>
    <name evidence="1" type="ORF">PsorP6_014217</name>
</gene>
<accession>A0ACC0VI02</accession>
<name>A0ACC0VI02_9STRA</name>
<evidence type="ECO:0000313" key="1">
    <source>
        <dbReference type="EMBL" id="KAI9906113.1"/>
    </source>
</evidence>
<evidence type="ECO:0000313" key="2">
    <source>
        <dbReference type="Proteomes" id="UP001163321"/>
    </source>
</evidence>
<organism evidence="1 2">
    <name type="scientific">Peronosclerospora sorghi</name>
    <dbReference type="NCBI Taxonomy" id="230839"/>
    <lineage>
        <taxon>Eukaryota</taxon>
        <taxon>Sar</taxon>
        <taxon>Stramenopiles</taxon>
        <taxon>Oomycota</taxon>
        <taxon>Peronosporomycetes</taxon>
        <taxon>Peronosporales</taxon>
        <taxon>Peronosporaceae</taxon>
        <taxon>Peronosclerospora</taxon>
    </lineage>
</organism>
<reference evidence="1 2" key="1">
    <citation type="journal article" date="2022" name="bioRxiv">
        <title>The genome of the oomycete Peronosclerospora sorghi, a cosmopolitan pathogen of maize and sorghum, is inflated with dispersed pseudogenes.</title>
        <authorList>
            <person name="Fletcher K."/>
            <person name="Martin F."/>
            <person name="Isakeit T."/>
            <person name="Cavanaugh K."/>
            <person name="Magill C."/>
            <person name="Michelmore R."/>
        </authorList>
    </citation>
    <scope>NUCLEOTIDE SEQUENCE [LARGE SCALE GENOMIC DNA]</scope>
    <source>
        <strain evidence="1">P6</strain>
    </source>
</reference>
<sequence>MSTEAYAFFSIQQRRLPQKRLDAARTAQRLLNSHLAQRLVAVIGLELLERLLTHRDLFRQHIEQTRRSRGEGARRGRARRHGDGLGHGLENGATHVCSSSEGRLDFMITYSSTDEALKRHSKIKLDRILMGRHNSDLRMARGVWISDEERAKILRMRQDGVPVSTIAKQIERSTNFIYRMLKKHGFVSSRIAQQEPPAGAPSCSRNETVAPATVGVCKPIVETGHDRLMPDLADSSAALLCAVESMEVASYDPVPMPTQPRGIDKQPTLVQPSQAADNVDASVTFDNAPGAPPCARSRKSDAPDELWLTMDAPVVSMVQSLSSSNPSERNQVPTPTLSVEPVKKKQRTTTSITPSREVAQGPTQPVSKATASSLLTLQSQQRPQMPRKTTTDTADGMNGLLTRIQDEIRRLEGSALSDIYDAQLQQILVKVHADILLMQLQKTFSESDCRKLPRNGDAESKETGRLLRQKLAQEISLLKVQADRERLEMERLRHTTKSTVSTSGS</sequence>
<dbReference type="EMBL" id="CM047588">
    <property type="protein sequence ID" value="KAI9906113.1"/>
    <property type="molecule type" value="Genomic_DNA"/>
</dbReference>
<keyword evidence="2" id="KW-1185">Reference proteome</keyword>
<proteinExistence type="predicted"/>